<evidence type="ECO:0000259" key="1">
    <source>
        <dbReference type="Pfam" id="PF18929"/>
    </source>
</evidence>
<reference evidence="2" key="1">
    <citation type="submission" date="2018-06" db="EMBL/GenBank/DDBJ databases">
        <authorList>
            <person name="Zhirakovskaya E."/>
        </authorList>
    </citation>
    <scope>NUCLEOTIDE SEQUENCE</scope>
</reference>
<name>A0A3B1DBA9_9ZZZZ</name>
<dbReference type="EMBL" id="UOGJ01000081">
    <property type="protein sequence ID" value="VAX36121.1"/>
    <property type="molecule type" value="Genomic_DNA"/>
</dbReference>
<dbReference type="AlphaFoldDB" id="A0A3B1DBA9"/>
<feature type="domain" description="DUF5678" evidence="1">
    <location>
        <begin position="9"/>
        <end position="56"/>
    </location>
</feature>
<gene>
    <name evidence="2" type="ORF">MNBD_UNCLBAC01-1330</name>
</gene>
<dbReference type="InterPro" id="IPR043734">
    <property type="entry name" value="DUF5678"/>
</dbReference>
<dbReference type="Pfam" id="PF18929">
    <property type="entry name" value="DUF5678"/>
    <property type="match status" value="1"/>
</dbReference>
<proteinExistence type="predicted"/>
<sequence>MVQTLVKDSKYAGQYVALKSFKDNTVVSNGKTLSAAHRKALKAGYVDSVVIYVPQKNAVLIY</sequence>
<organism evidence="2">
    <name type="scientific">hydrothermal vent metagenome</name>
    <dbReference type="NCBI Taxonomy" id="652676"/>
    <lineage>
        <taxon>unclassified sequences</taxon>
        <taxon>metagenomes</taxon>
        <taxon>ecological metagenomes</taxon>
    </lineage>
</organism>
<evidence type="ECO:0000313" key="2">
    <source>
        <dbReference type="EMBL" id="VAX36121.1"/>
    </source>
</evidence>
<protein>
    <recommendedName>
        <fullName evidence="1">DUF5678 domain-containing protein</fullName>
    </recommendedName>
</protein>
<accession>A0A3B1DBA9</accession>